<evidence type="ECO:0000313" key="1">
    <source>
        <dbReference type="EnsemblMetazoa" id="PPA43679.1"/>
    </source>
</evidence>
<protein>
    <submittedName>
        <fullName evidence="1">C2H2-type domain-containing protein</fullName>
    </submittedName>
</protein>
<dbReference type="AlphaFoldDB" id="A0A2A6C6T8"/>
<reference evidence="1" key="2">
    <citation type="submission" date="2022-06" db="UniProtKB">
        <authorList>
            <consortium name="EnsemblMetazoa"/>
        </authorList>
    </citation>
    <scope>IDENTIFICATION</scope>
    <source>
        <strain evidence="1">PS312</strain>
    </source>
</reference>
<evidence type="ECO:0000313" key="2">
    <source>
        <dbReference type="Proteomes" id="UP000005239"/>
    </source>
</evidence>
<gene>
    <name evidence="1" type="primary">WBGene00282048</name>
</gene>
<dbReference type="GO" id="GO:0005634">
    <property type="term" value="C:nucleus"/>
    <property type="evidence" value="ECO:0000318"/>
    <property type="project" value="GO_Central"/>
</dbReference>
<accession>A0A8R1Z025</accession>
<dbReference type="GO" id="GO:0000981">
    <property type="term" value="F:DNA-binding transcription factor activity, RNA polymerase II-specific"/>
    <property type="evidence" value="ECO:0000318"/>
    <property type="project" value="GO_Central"/>
</dbReference>
<dbReference type="InterPro" id="IPR013087">
    <property type="entry name" value="Znf_C2H2_type"/>
</dbReference>
<sequence length="301" mass="33450">MGDQLRLNRIHRLEGLRNTAFNFGGPIGIAFTRSCELIQTVVRDTTANLENIDFVLDSLINDNAKAAERDAQTAQYLFIHTLSPGQADLSLPTPECITIDDDDDDDEPTPSIPTPPAITESTPSAKRQIDAVSGNHNQTAAQPSGLTPVLKKVRIEATTPISDRSKRVVYDEDDSDDSYSSEDEVDRSLPFPCLHCDRKFKSQKARAQHTLTHEGVQCTICHRHMAQDKLKKHMKEQHRRRSGANVSDNKEAPAPMTLVDPGAPLSTPTAATIDYHLRNVHGVNLYKCECGAEFVRREEQE</sequence>
<proteinExistence type="predicted"/>
<dbReference type="EnsemblMetazoa" id="PPA43679.1">
    <property type="protein sequence ID" value="PPA43679.1"/>
    <property type="gene ID" value="WBGene00282048"/>
</dbReference>
<dbReference type="SMART" id="SM00355">
    <property type="entry name" value="ZnF_C2H2"/>
    <property type="match status" value="2"/>
</dbReference>
<dbReference type="PROSITE" id="PS50157">
    <property type="entry name" value="ZINC_FINGER_C2H2_2"/>
    <property type="match status" value="1"/>
</dbReference>
<reference evidence="2" key="1">
    <citation type="journal article" date="2008" name="Nat. Genet.">
        <title>The Pristionchus pacificus genome provides a unique perspective on nematode lifestyle and parasitism.</title>
        <authorList>
            <person name="Dieterich C."/>
            <person name="Clifton S.W."/>
            <person name="Schuster L.N."/>
            <person name="Chinwalla A."/>
            <person name="Delehaunty K."/>
            <person name="Dinkelacker I."/>
            <person name="Fulton L."/>
            <person name="Fulton R."/>
            <person name="Godfrey J."/>
            <person name="Minx P."/>
            <person name="Mitreva M."/>
            <person name="Roeseler W."/>
            <person name="Tian H."/>
            <person name="Witte H."/>
            <person name="Yang S.P."/>
            <person name="Wilson R.K."/>
            <person name="Sommer R.J."/>
        </authorList>
    </citation>
    <scope>NUCLEOTIDE SEQUENCE [LARGE SCALE GENOMIC DNA]</scope>
    <source>
        <strain evidence="2">PS312</strain>
    </source>
</reference>
<name>A0A2A6C6T8_PRIPA</name>
<keyword evidence="2" id="KW-1185">Reference proteome</keyword>
<dbReference type="Gene3D" id="3.30.160.60">
    <property type="entry name" value="Classic Zinc Finger"/>
    <property type="match status" value="1"/>
</dbReference>
<organism evidence="1 2">
    <name type="scientific">Pristionchus pacificus</name>
    <name type="common">Parasitic nematode worm</name>
    <dbReference type="NCBI Taxonomy" id="54126"/>
    <lineage>
        <taxon>Eukaryota</taxon>
        <taxon>Metazoa</taxon>
        <taxon>Ecdysozoa</taxon>
        <taxon>Nematoda</taxon>
        <taxon>Chromadorea</taxon>
        <taxon>Rhabditida</taxon>
        <taxon>Rhabditina</taxon>
        <taxon>Diplogasteromorpha</taxon>
        <taxon>Diplogasteroidea</taxon>
        <taxon>Neodiplogasteridae</taxon>
        <taxon>Pristionchus</taxon>
    </lineage>
</organism>
<accession>A0A2A6C6T8</accession>
<dbReference type="GO" id="GO:0000977">
    <property type="term" value="F:RNA polymerase II transcription regulatory region sequence-specific DNA binding"/>
    <property type="evidence" value="ECO:0000318"/>
    <property type="project" value="GO_Central"/>
</dbReference>
<dbReference type="PROSITE" id="PS00028">
    <property type="entry name" value="ZINC_FINGER_C2H2_1"/>
    <property type="match status" value="1"/>
</dbReference>
<dbReference type="GO" id="GO:0006357">
    <property type="term" value="P:regulation of transcription by RNA polymerase II"/>
    <property type="evidence" value="ECO:0000318"/>
    <property type="project" value="GO_Central"/>
</dbReference>
<dbReference type="Proteomes" id="UP000005239">
    <property type="component" value="Unassembled WGS sequence"/>
</dbReference>